<dbReference type="OrthoDB" id="45365at2759"/>
<dbReference type="GO" id="GO:0034976">
    <property type="term" value="P:response to endoplasmic reticulum stress"/>
    <property type="evidence" value="ECO:0007669"/>
    <property type="project" value="InterPro"/>
</dbReference>
<dbReference type="InterPro" id="IPR015915">
    <property type="entry name" value="Kelch-typ_b-propeller"/>
</dbReference>
<dbReference type="Gene3D" id="2.120.10.80">
    <property type="entry name" value="Kelch-type beta propeller"/>
    <property type="match status" value="1"/>
</dbReference>
<dbReference type="Gramene" id="TVU27402">
    <property type="protein sequence ID" value="TVU27402"/>
    <property type="gene ID" value="EJB05_30011"/>
</dbReference>
<dbReference type="SUPFAM" id="SSF117281">
    <property type="entry name" value="Kelch motif"/>
    <property type="match status" value="1"/>
</dbReference>
<dbReference type="SMART" id="SM00612">
    <property type="entry name" value="Kelch"/>
    <property type="match status" value="5"/>
</dbReference>
<sequence>RGAERGEQFIASHPSSSPLTFLAIWSSRWSLSNCCVIVSSFLAAVGLLWQHPIKYSSKQTKPISRVQPVDFFLSISHLGSIKIMVKSKSSWSQIVKGGRPTNLSIATRNLRPEDLGAVIFGCTNNTIAECHSRQLFGLPRSHLSCVQNIKEGLPLFLFNYDDHKLHGIYEAASNGKFCPESNAWSYDGNGKTDYPAQVPVRIRMWCFPLAESQFRNAILANYYQRPPGLPGQKLHFFQFELDHAQAQALMDMFTTSPSPSNFWIRPVADLGHEHVRESISISESVEAPECGTTNDLKSEKVVKSYANMVKKKQFEEVGTRDVNADHVRSSNVSSYAFGDLDCGDTTPDEAEYAQSNKDVKMHQQQQSGQQDKELSFKLVSERLKKLSPQQRNSEFCASATATEGFDAYSCKDLRVKRAILDGNSNLLENLDDKVDQLSLGHSNLLMESLDFESCSETKLLDTIKVLSGRIAIMEKKQALSNKEVKYLECVNERLLKRVLELKGTVKSLNSKIDPLTLDNSLNQFVEQCLGSEDVIYLIGGFDGFSFLPSLDSFSPSLDILTPLKPMTIGKSYASTVAFGGKIFVLGGGDGACWFDTVDCYDPRSDDWTTCPPLNHEKGSLAGVSVNGKIYAFGGGDGSQCFSDVEVFDPVHGKWTKNQTMLEKHFALAGVELNGAIYAVGGFNGLQYLSSAERLDPREPKWKILPMMSTGRGCHTLAALDEKIFSIGGYDTVIKEMVATVEMYEPRMPSWVMVESMNYTRGYHSSAVLGGALQGRVWLGGNRAEVNWQEMLLLGHCSLTVHSIGMMDLVRSDKVAPPTTEAMAVGGSTTPAVAKISISGATLAVLLHRCAAATGDCDGLLFGRASRLPAPPPSLSDYDDGAGAPPAPALSIAVSGHCSLSQPSSLSDPLGRFQAPSAPSASAPVGFFSSRRRTALRPSMRELALAHSLSKSLAPTHPLLFLLVSPSFNPTHSTHSYDYRAFLLAGARLVPTTLTVVNVGPGFRDQYHSFSAESPLPELPPLQPLSPAAGHAHSTIAEQKAVDVMVDGFGLERLQGVIGSAAGQAEEMDEMYAGMLRRLEKLAREVEKSNLRVLEQNGKEIIIWRFTHADFVWDKDVSLYYMLWNAISEDSKLGLKWCLRIGRGHLKKVHKFVWENVHGG</sequence>
<reference evidence="3 4" key="1">
    <citation type="journal article" date="2019" name="Sci. Rep.">
        <title>A high-quality genome of Eragrostis curvula grass provides insights into Poaceae evolution and supports new strategies to enhance forage quality.</title>
        <authorList>
            <person name="Carballo J."/>
            <person name="Santos B.A.C.M."/>
            <person name="Zappacosta D."/>
            <person name="Garbus I."/>
            <person name="Selva J.P."/>
            <person name="Gallo C.A."/>
            <person name="Diaz A."/>
            <person name="Albertini E."/>
            <person name="Caccamo M."/>
            <person name="Echenique V."/>
        </authorList>
    </citation>
    <scope>NUCLEOTIDE SEQUENCE [LARGE SCALE GENOMIC DNA]</scope>
    <source>
        <strain evidence="4">cv. Victoria</strain>
        <tissue evidence="3">Leaf</tissue>
    </source>
</reference>
<dbReference type="PANTHER" id="PTHR46034">
    <property type="match status" value="1"/>
</dbReference>
<evidence type="ECO:0000256" key="1">
    <source>
        <dbReference type="SAM" id="Coils"/>
    </source>
</evidence>
<name>A0A5J9UU82_9POAL</name>
<dbReference type="InterPro" id="IPR044832">
    <property type="entry name" value="NRP-like"/>
</dbReference>
<evidence type="ECO:0000259" key="2">
    <source>
        <dbReference type="PROSITE" id="PS51222"/>
    </source>
</evidence>
<evidence type="ECO:0000313" key="3">
    <source>
        <dbReference type="EMBL" id="TVU27402.1"/>
    </source>
</evidence>
<dbReference type="InterPro" id="IPR013989">
    <property type="entry name" value="Dev_and_cell_death_domain"/>
</dbReference>
<feature type="coiled-coil region" evidence="1">
    <location>
        <begin position="1064"/>
        <end position="1095"/>
    </location>
</feature>
<dbReference type="InterPro" id="IPR023238">
    <property type="entry name" value="FAM175"/>
</dbReference>
<dbReference type="Pfam" id="PF10539">
    <property type="entry name" value="Dev_Cell_Death"/>
    <property type="match status" value="1"/>
</dbReference>
<evidence type="ECO:0000313" key="4">
    <source>
        <dbReference type="Proteomes" id="UP000324897"/>
    </source>
</evidence>
<keyword evidence="4" id="KW-1185">Reference proteome</keyword>
<gene>
    <name evidence="3" type="ORF">EJB05_30011</name>
</gene>
<proteinExistence type="predicted"/>
<comment type="caution">
    <text evidence="3">The sequence shown here is derived from an EMBL/GenBank/DDBJ whole genome shotgun (WGS) entry which is preliminary data.</text>
</comment>
<dbReference type="PRINTS" id="PR02051">
    <property type="entry name" value="PROTEINF175"/>
</dbReference>
<accession>A0A5J9UU82</accession>
<keyword evidence="1" id="KW-0175">Coiled coil</keyword>
<dbReference type="AlphaFoldDB" id="A0A5J9UU82"/>
<dbReference type="Proteomes" id="UP000324897">
    <property type="component" value="Chromosome 2"/>
</dbReference>
<dbReference type="SMART" id="SM00767">
    <property type="entry name" value="DCD"/>
    <property type="match status" value="1"/>
</dbReference>
<dbReference type="EMBL" id="RWGY01000013">
    <property type="protein sequence ID" value="TVU27402.1"/>
    <property type="molecule type" value="Genomic_DNA"/>
</dbReference>
<protein>
    <recommendedName>
        <fullName evidence="2">DCD domain-containing protein</fullName>
    </recommendedName>
</protein>
<organism evidence="3 4">
    <name type="scientific">Eragrostis curvula</name>
    <name type="common">weeping love grass</name>
    <dbReference type="NCBI Taxonomy" id="38414"/>
    <lineage>
        <taxon>Eukaryota</taxon>
        <taxon>Viridiplantae</taxon>
        <taxon>Streptophyta</taxon>
        <taxon>Embryophyta</taxon>
        <taxon>Tracheophyta</taxon>
        <taxon>Spermatophyta</taxon>
        <taxon>Magnoliopsida</taxon>
        <taxon>Liliopsida</taxon>
        <taxon>Poales</taxon>
        <taxon>Poaceae</taxon>
        <taxon>PACMAD clade</taxon>
        <taxon>Chloridoideae</taxon>
        <taxon>Eragrostideae</taxon>
        <taxon>Eragrostidinae</taxon>
        <taxon>Eragrostis</taxon>
    </lineage>
</organism>
<dbReference type="InterPro" id="IPR006652">
    <property type="entry name" value="Kelch_1"/>
</dbReference>
<feature type="non-terminal residue" evidence="3">
    <location>
        <position position="1"/>
    </location>
</feature>
<dbReference type="Pfam" id="PF01344">
    <property type="entry name" value="Kelch_1"/>
    <property type="match status" value="4"/>
</dbReference>
<dbReference type="PANTHER" id="PTHR46034:SF23">
    <property type="entry name" value="DCD (DEVELOPMENT AND CELL DEATH) DOMAIN PROTEIN"/>
    <property type="match status" value="1"/>
</dbReference>
<feature type="domain" description="DCD" evidence="2">
    <location>
        <begin position="113"/>
        <end position="255"/>
    </location>
</feature>
<dbReference type="PROSITE" id="PS51222">
    <property type="entry name" value="DCD"/>
    <property type="match status" value="1"/>
</dbReference>